<dbReference type="GO" id="GO:0005856">
    <property type="term" value="C:cytoskeleton"/>
    <property type="evidence" value="ECO:0007669"/>
    <property type="project" value="UniProtKB-SubCell"/>
</dbReference>
<evidence type="ECO:0000256" key="6">
    <source>
        <dbReference type="ARBA" id="ARBA00022737"/>
    </source>
</evidence>
<dbReference type="OrthoDB" id="5953235at2759"/>
<evidence type="ECO:0000256" key="8">
    <source>
        <dbReference type="ARBA" id="ARBA00023180"/>
    </source>
</evidence>
<proteinExistence type="predicted"/>
<feature type="domain" description="EGF-like" evidence="12">
    <location>
        <begin position="2"/>
        <end position="38"/>
    </location>
</feature>
<dbReference type="GO" id="GO:0005509">
    <property type="term" value="F:calcium ion binding"/>
    <property type="evidence" value="ECO:0007669"/>
    <property type="project" value="InterPro"/>
</dbReference>
<comment type="caution">
    <text evidence="11">Lacks conserved residue(s) required for the propagation of feature annotation.</text>
</comment>
<accession>A0A3S5AR79</accession>
<keyword evidence="3" id="KW-0963">Cytoplasm</keyword>
<keyword evidence="7 11" id="KW-1015">Disulfide bond</keyword>
<dbReference type="Gene3D" id="2.10.25.10">
    <property type="entry name" value="Laminin"/>
    <property type="match status" value="2"/>
</dbReference>
<evidence type="ECO:0000259" key="12">
    <source>
        <dbReference type="PROSITE" id="PS50026"/>
    </source>
</evidence>
<keyword evidence="8" id="KW-0325">Glycoprotein</keyword>
<gene>
    <name evidence="13" type="ORF">PXEA_LOCUS16517</name>
</gene>
<dbReference type="Proteomes" id="UP000784294">
    <property type="component" value="Unassembled WGS sequence"/>
</dbReference>
<dbReference type="InterPro" id="IPR051022">
    <property type="entry name" value="Notch_Cell-Fate_Det"/>
</dbReference>
<evidence type="ECO:0000313" key="14">
    <source>
        <dbReference type="Proteomes" id="UP000784294"/>
    </source>
</evidence>
<dbReference type="FunFam" id="2.10.25.10:FF:000318">
    <property type="entry name" value="Eyes shut homolog"/>
    <property type="match status" value="1"/>
</dbReference>
<keyword evidence="6" id="KW-0677">Repeat</keyword>
<dbReference type="Pfam" id="PF00008">
    <property type="entry name" value="EGF"/>
    <property type="match status" value="1"/>
</dbReference>
<evidence type="ECO:0000256" key="9">
    <source>
        <dbReference type="ARBA" id="ARBA00023212"/>
    </source>
</evidence>
<dbReference type="AlphaFoldDB" id="A0A3S5AR79"/>
<name>A0A3S5AR79_9PLAT</name>
<dbReference type="EMBL" id="CAAALY010059904">
    <property type="protein sequence ID" value="VEL23077.1"/>
    <property type="molecule type" value="Genomic_DNA"/>
</dbReference>
<comment type="caution">
    <text evidence="13">The sequence shown here is derived from an EMBL/GenBank/DDBJ whole genome shotgun (WGS) entry which is preliminary data.</text>
</comment>
<dbReference type="PROSITE" id="PS01186">
    <property type="entry name" value="EGF_2"/>
    <property type="match status" value="1"/>
</dbReference>
<dbReference type="PROSITE" id="PS00010">
    <property type="entry name" value="ASX_HYDROXYL"/>
    <property type="match status" value="1"/>
</dbReference>
<dbReference type="PROSITE" id="PS00022">
    <property type="entry name" value="EGF_1"/>
    <property type="match status" value="1"/>
</dbReference>
<dbReference type="PROSITE" id="PS50026">
    <property type="entry name" value="EGF_3"/>
    <property type="match status" value="1"/>
</dbReference>
<dbReference type="InterPro" id="IPR000742">
    <property type="entry name" value="EGF"/>
</dbReference>
<keyword evidence="5" id="KW-0732">Signal</keyword>
<keyword evidence="9" id="KW-0206">Cytoskeleton</keyword>
<evidence type="ECO:0000256" key="1">
    <source>
        <dbReference type="ARBA" id="ARBA00004245"/>
    </source>
</evidence>
<dbReference type="SUPFAM" id="SSF57196">
    <property type="entry name" value="EGF/Laminin"/>
    <property type="match status" value="1"/>
</dbReference>
<protein>
    <recommendedName>
        <fullName evidence="12">EGF-like domain-containing protein</fullName>
    </recommendedName>
</protein>
<sequence length="200" mass="22318">MQTNECSPSPCMNSGSCEDLPDGFVCHCRRGWTGTRCLTRALACHSEPCLNGAKCEDLMDSDENQLVGDPSEHATTEPNIRRPDLRATYVGKARRITALGFYRCHCLPGKISKAQDHSSQLALTFLKQLLPTGQNSDPQNKTKQCLQHKCVENLGFKESLHRLRLESFSFRLKRRVEGLRKLVSSEVVGDRLGALIVDLC</sequence>
<dbReference type="SMART" id="SM00181">
    <property type="entry name" value="EGF"/>
    <property type="match status" value="2"/>
</dbReference>
<evidence type="ECO:0000256" key="11">
    <source>
        <dbReference type="PROSITE-ProRule" id="PRU00076"/>
    </source>
</evidence>
<evidence type="ECO:0000256" key="4">
    <source>
        <dbReference type="ARBA" id="ARBA00022536"/>
    </source>
</evidence>
<evidence type="ECO:0000256" key="3">
    <source>
        <dbReference type="ARBA" id="ARBA00022490"/>
    </source>
</evidence>
<evidence type="ECO:0000256" key="5">
    <source>
        <dbReference type="ARBA" id="ARBA00022729"/>
    </source>
</evidence>
<evidence type="ECO:0000313" key="13">
    <source>
        <dbReference type="EMBL" id="VEL23077.1"/>
    </source>
</evidence>
<dbReference type="GO" id="GO:0042995">
    <property type="term" value="C:cell projection"/>
    <property type="evidence" value="ECO:0007669"/>
    <property type="project" value="UniProtKB-SubCell"/>
</dbReference>
<dbReference type="PANTHER" id="PTHR24049">
    <property type="entry name" value="CRUMBS FAMILY MEMBER"/>
    <property type="match status" value="1"/>
</dbReference>
<evidence type="ECO:0000256" key="7">
    <source>
        <dbReference type="ARBA" id="ARBA00023157"/>
    </source>
</evidence>
<dbReference type="InterPro" id="IPR000152">
    <property type="entry name" value="EGF-type_Asp/Asn_hydroxyl_site"/>
</dbReference>
<dbReference type="SMART" id="SM00179">
    <property type="entry name" value="EGF_CA"/>
    <property type="match status" value="1"/>
</dbReference>
<dbReference type="CDD" id="cd00054">
    <property type="entry name" value="EGF_CA"/>
    <property type="match status" value="1"/>
</dbReference>
<keyword evidence="4 11" id="KW-0245">EGF-like domain</keyword>
<keyword evidence="10" id="KW-0966">Cell projection</keyword>
<reference evidence="13" key="1">
    <citation type="submission" date="2018-11" db="EMBL/GenBank/DDBJ databases">
        <authorList>
            <consortium name="Pathogen Informatics"/>
        </authorList>
    </citation>
    <scope>NUCLEOTIDE SEQUENCE</scope>
</reference>
<evidence type="ECO:0000256" key="2">
    <source>
        <dbReference type="ARBA" id="ARBA00004316"/>
    </source>
</evidence>
<dbReference type="InterPro" id="IPR001881">
    <property type="entry name" value="EGF-like_Ca-bd_dom"/>
</dbReference>
<organism evidence="13 14">
    <name type="scientific">Protopolystoma xenopodis</name>
    <dbReference type="NCBI Taxonomy" id="117903"/>
    <lineage>
        <taxon>Eukaryota</taxon>
        <taxon>Metazoa</taxon>
        <taxon>Spiralia</taxon>
        <taxon>Lophotrochozoa</taxon>
        <taxon>Platyhelminthes</taxon>
        <taxon>Monogenea</taxon>
        <taxon>Polyopisthocotylea</taxon>
        <taxon>Polystomatidea</taxon>
        <taxon>Polystomatidae</taxon>
        <taxon>Protopolystoma</taxon>
    </lineage>
</organism>
<evidence type="ECO:0000256" key="10">
    <source>
        <dbReference type="ARBA" id="ARBA00023273"/>
    </source>
</evidence>
<feature type="disulfide bond" evidence="11">
    <location>
        <begin position="28"/>
        <end position="37"/>
    </location>
</feature>
<comment type="subcellular location">
    <subcellularLocation>
        <location evidence="2">Cell projection</location>
    </subcellularLocation>
    <subcellularLocation>
        <location evidence="1">Cytoplasm</location>
        <location evidence="1">Cytoskeleton</location>
    </subcellularLocation>
</comment>
<keyword evidence="14" id="KW-1185">Reference proteome</keyword>